<keyword evidence="2" id="KW-0378">Hydrolase</keyword>
<proteinExistence type="inferred from homology"/>
<comment type="similarity">
    <text evidence="1">Belongs to the thioesterase family.</text>
</comment>
<keyword evidence="5" id="KW-1185">Reference proteome</keyword>
<name>A0A1S1QGR4_9ACTN</name>
<dbReference type="PANTHER" id="PTHR11487:SF0">
    <property type="entry name" value="S-ACYL FATTY ACID SYNTHASE THIOESTERASE, MEDIUM CHAIN"/>
    <property type="match status" value="1"/>
</dbReference>
<dbReference type="AlphaFoldDB" id="A0A1S1QGR4"/>
<dbReference type="GO" id="GO:0016787">
    <property type="term" value="F:hydrolase activity"/>
    <property type="evidence" value="ECO:0007669"/>
    <property type="project" value="UniProtKB-KW"/>
</dbReference>
<dbReference type="InterPro" id="IPR029058">
    <property type="entry name" value="AB_hydrolase_fold"/>
</dbReference>
<dbReference type="Gene3D" id="3.40.50.1820">
    <property type="entry name" value="alpha/beta hydrolase"/>
    <property type="match status" value="1"/>
</dbReference>
<comment type="caution">
    <text evidence="4">The sequence shown here is derived from an EMBL/GenBank/DDBJ whole genome shotgun (WGS) entry which is preliminary data.</text>
</comment>
<accession>A0A1S1QGR4</accession>
<dbReference type="SUPFAM" id="SSF53474">
    <property type="entry name" value="alpha/beta-Hydrolases"/>
    <property type="match status" value="1"/>
</dbReference>
<evidence type="ECO:0000259" key="3">
    <source>
        <dbReference type="SMART" id="SM00824"/>
    </source>
</evidence>
<evidence type="ECO:0000256" key="1">
    <source>
        <dbReference type="ARBA" id="ARBA00007169"/>
    </source>
</evidence>
<dbReference type="SMART" id="SM00824">
    <property type="entry name" value="PKS_TE"/>
    <property type="match status" value="1"/>
</dbReference>
<reference evidence="5" key="1">
    <citation type="submission" date="2016-07" db="EMBL/GenBank/DDBJ databases">
        <title>Sequence Frankia sp. strain CcI1.17.</title>
        <authorList>
            <person name="Ghodhbane-Gtari F."/>
            <person name="Swanson E."/>
            <person name="Gueddou A."/>
            <person name="Morris K."/>
            <person name="Hezbri K."/>
            <person name="Ktari A."/>
            <person name="Nouioui I."/>
            <person name="Abebe-Akele F."/>
            <person name="Simpson S."/>
            <person name="Thomas K."/>
            <person name="Gtari M."/>
            <person name="Tisa L.S."/>
            <person name="Hurst S."/>
        </authorList>
    </citation>
    <scope>NUCLEOTIDE SEQUENCE [LARGE SCALE GENOMIC DNA]</scope>
    <source>
        <strain evidence="5">Cc1.17</strain>
    </source>
</reference>
<sequence length="253" mass="27623">MSPRPRWFQPAEIDPEAAVRLFCLPHAGGGASTFHGWAEYLPADVAMQAVQLPGRQDRLSEPPFTRPEPLVDALYEALMDELDDRPYALFGHSLGALLAYRLAVAIDRYGGPPPVLVGAAGWTPRGFLVPPKDKIDAPQQELVDWLISLGSLPPEIYTDERMLAITMPPTRADLTVCAYLVDDGARVPCPLVTYTGRADTLMSEGAVSSWLGRGTSYLGNREFPGGHFFVDDCGLAIALDLVSHLRHYLAPAR</sequence>
<dbReference type="RefSeq" id="WP_071087304.1">
    <property type="nucleotide sequence ID" value="NZ_MBLM01000134.1"/>
</dbReference>
<dbReference type="Proteomes" id="UP000179627">
    <property type="component" value="Unassembled WGS sequence"/>
</dbReference>
<dbReference type="OrthoDB" id="8480037at2"/>
<dbReference type="GO" id="GO:0008610">
    <property type="term" value="P:lipid biosynthetic process"/>
    <property type="evidence" value="ECO:0007669"/>
    <property type="project" value="TreeGrafter"/>
</dbReference>
<dbReference type="EMBL" id="MBLM01000134">
    <property type="protein sequence ID" value="OHV33150.1"/>
    <property type="molecule type" value="Genomic_DNA"/>
</dbReference>
<dbReference type="PANTHER" id="PTHR11487">
    <property type="entry name" value="THIOESTERASE"/>
    <property type="match status" value="1"/>
</dbReference>
<organism evidence="4 5">
    <name type="scientific">Parafrankia colletiae</name>
    <dbReference type="NCBI Taxonomy" id="573497"/>
    <lineage>
        <taxon>Bacteria</taxon>
        <taxon>Bacillati</taxon>
        <taxon>Actinomycetota</taxon>
        <taxon>Actinomycetes</taxon>
        <taxon>Frankiales</taxon>
        <taxon>Frankiaceae</taxon>
        <taxon>Parafrankia</taxon>
    </lineage>
</organism>
<dbReference type="InterPro" id="IPR001031">
    <property type="entry name" value="Thioesterase"/>
</dbReference>
<gene>
    <name evidence="4" type="ORF">CC117_23520</name>
</gene>
<dbReference type="InterPro" id="IPR012223">
    <property type="entry name" value="TEII"/>
</dbReference>
<evidence type="ECO:0000256" key="2">
    <source>
        <dbReference type="ARBA" id="ARBA00022801"/>
    </source>
</evidence>
<evidence type="ECO:0000313" key="4">
    <source>
        <dbReference type="EMBL" id="OHV33150.1"/>
    </source>
</evidence>
<dbReference type="InterPro" id="IPR020802">
    <property type="entry name" value="TesA-like"/>
</dbReference>
<protein>
    <submittedName>
        <fullName evidence="4">Thioesterase</fullName>
    </submittedName>
</protein>
<dbReference type="Pfam" id="PF00975">
    <property type="entry name" value="Thioesterase"/>
    <property type="match status" value="1"/>
</dbReference>
<evidence type="ECO:0000313" key="5">
    <source>
        <dbReference type="Proteomes" id="UP000179627"/>
    </source>
</evidence>
<feature type="domain" description="Thioesterase TesA-like" evidence="3">
    <location>
        <begin position="22"/>
        <end position="211"/>
    </location>
</feature>